<keyword evidence="2" id="KW-0347">Helicase</keyword>
<gene>
    <name evidence="2" type="primary">PIF6</name>
    <name evidence="2" type="ORF">EVAR_64311_1</name>
</gene>
<evidence type="ECO:0000313" key="2">
    <source>
        <dbReference type="EMBL" id="GBP96626.1"/>
    </source>
</evidence>
<dbReference type="PANTHER" id="PTHR10492">
    <property type="match status" value="1"/>
</dbReference>
<keyword evidence="3" id="KW-1185">Reference proteome</keyword>
<sequence>MKFNWIAIAVSAKKDCFIQIDGLRHKRRPLVIAASASRRVTCRHAITRHTRNMDVTAPRIPSLPETNRDDLSNQAAKNIDVNTINFTIQNRIHGETTTYKSIGTVVNQDEVVNYPTEFLNSIDLPGIPPHVLTLKIGVSIILLRNINPPRLCNGIRLSVKKMMNKVIEATILIEKFKDEDVLLPRIPMIPTDMPFEFKRLMFPLRLVFAMTINKARGQSLQVCGLNLENPCFSHGQLYVACSRVGKPSDLFVYASNGKQEILCIAQHFNKHRIETKRCNFTIVVYSNGPLDDIKTQLDPVAQQSLALLQIAFDNGVPCKMTIYSWFLEFKRGRLNLSDEFCDGLPFTAVKNKNAEAVRHIIETDRHVTYHQHSRIFRHRYTALAVRHVKRAMYLFDVVDRRSRKLARSGSGGMAFLIRHSRQLLTMDLVMGRNFKTQKVVVSRLRPSLLLRAVVVDAVTLGITSCKDDHRLTQRARVDQP</sequence>
<dbReference type="OrthoDB" id="272985at2759"/>
<dbReference type="EMBL" id="BGZK01002812">
    <property type="protein sequence ID" value="GBP96626.1"/>
    <property type="molecule type" value="Genomic_DNA"/>
</dbReference>
<name>A0A4C2A7J1_EUMVA</name>
<protein>
    <submittedName>
        <fullName evidence="2">ATP-dependent DNA helicase PIF6</fullName>
    </submittedName>
</protein>
<reference evidence="2 3" key="1">
    <citation type="journal article" date="2019" name="Commun. Biol.">
        <title>The bagworm genome reveals a unique fibroin gene that provides high tensile strength.</title>
        <authorList>
            <person name="Kono N."/>
            <person name="Nakamura H."/>
            <person name="Ohtoshi R."/>
            <person name="Tomita M."/>
            <person name="Numata K."/>
            <person name="Arakawa K."/>
        </authorList>
    </citation>
    <scope>NUCLEOTIDE SEQUENCE [LARGE SCALE GENOMIC DNA]</scope>
</reference>
<dbReference type="GO" id="GO:0004386">
    <property type="term" value="F:helicase activity"/>
    <property type="evidence" value="ECO:0007669"/>
    <property type="project" value="UniProtKB-KW"/>
</dbReference>
<dbReference type="SUPFAM" id="SSF52540">
    <property type="entry name" value="P-loop containing nucleoside triphosphate hydrolases"/>
    <property type="match status" value="1"/>
</dbReference>
<keyword evidence="2" id="KW-0067">ATP-binding</keyword>
<organism evidence="2 3">
    <name type="scientific">Eumeta variegata</name>
    <name type="common">Bagworm moth</name>
    <name type="synonym">Eumeta japonica</name>
    <dbReference type="NCBI Taxonomy" id="151549"/>
    <lineage>
        <taxon>Eukaryota</taxon>
        <taxon>Metazoa</taxon>
        <taxon>Ecdysozoa</taxon>
        <taxon>Arthropoda</taxon>
        <taxon>Hexapoda</taxon>
        <taxon>Insecta</taxon>
        <taxon>Pterygota</taxon>
        <taxon>Neoptera</taxon>
        <taxon>Endopterygota</taxon>
        <taxon>Lepidoptera</taxon>
        <taxon>Glossata</taxon>
        <taxon>Ditrysia</taxon>
        <taxon>Tineoidea</taxon>
        <taxon>Psychidae</taxon>
        <taxon>Oiketicinae</taxon>
        <taxon>Eumeta</taxon>
    </lineage>
</organism>
<dbReference type="PANTHER" id="PTHR10492:SF57">
    <property type="entry name" value="ATP-DEPENDENT DNA HELICASE"/>
    <property type="match status" value="1"/>
</dbReference>
<evidence type="ECO:0000313" key="3">
    <source>
        <dbReference type="Proteomes" id="UP000299102"/>
    </source>
</evidence>
<dbReference type="Proteomes" id="UP000299102">
    <property type="component" value="Unassembled WGS sequence"/>
</dbReference>
<comment type="caution">
    <text evidence="2">The sequence shown here is derived from an EMBL/GenBank/DDBJ whole genome shotgun (WGS) entry which is preliminary data.</text>
</comment>
<keyword evidence="2" id="KW-0547">Nucleotide-binding</keyword>
<dbReference type="InterPro" id="IPR049163">
    <property type="entry name" value="Pif1-like_2B_dom"/>
</dbReference>
<evidence type="ECO:0000259" key="1">
    <source>
        <dbReference type="Pfam" id="PF21530"/>
    </source>
</evidence>
<dbReference type="Pfam" id="PF21530">
    <property type="entry name" value="Pif1_2B_dom"/>
    <property type="match status" value="1"/>
</dbReference>
<dbReference type="InterPro" id="IPR027417">
    <property type="entry name" value="P-loop_NTPase"/>
</dbReference>
<proteinExistence type="predicted"/>
<feature type="domain" description="DNA helicase Pif1-like 2B" evidence="1">
    <location>
        <begin position="117"/>
        <end position="160"/>
    </location>
</feature>
<keyword evidence="2" id="KW-0378">Hydrolase</keyword>
<accession>A0A4C2A7J1</accession>
<dbReference type="AlphaFoldDB" id="A0A4C2A7J1"/>